<dbReference type="GO" id="GO:0016788">
    <property type="term" value="F:hydrolase activity, acting on ester bonds"/>
    <property type="evidence" value="ECO:0007669"/>
    <property type="project" value="InterPro"/>
</dbReference>
<protein>
    <submittedName>
        <fullName evidence="3">1846_t:CDS:1</fullName>
    </submittedName>
</protein>
<evidence type="ECO:0000256" key="2">
    <source>
        <dbReference type="SAM" id="SignalP"/>
    </source>
</evidence>
<dbReference type="PANTHER" id="PTHR31956">
    <property type="entry name" value="NON-SPECIFIC PHOSPHOLIPASE C4-RELATED"/>
    <property type="match status" value="1"/>
</dbReference>
<comment type="caution">
    <text evidence="3">The sequence shown here is derived from an EMBL/GenBank/DDBJ whole genome shotgun (WGS) entry which is preliminary data.</text>
</comment>
<dbReference type="PANTHER" id="PTHR31956:SF8">
    <property type="entry name" value="ACID PHOSPHATASE PHOA (AFU_ORTHOLOGUE AFUA_1G03570)"/>
    <property type="match status" value="1"/>
</dbReference>
<organism evidence="3 4">
    <name type="scientific">Paraglomus brasilianum</name>
    <dbReference type="NCBI Taxonomy" id="144538"/>
    <lineage>
        <taxon>Eukaryota</taxon>
        <taxon>Fungi</taxon>
        <taxon>Fungi incertae sedis</taxon>
        <taxon>Mucoromycota</taxon>
        <taxon>Glomeromycotina</taxon>
        <taxon>Glomeromycetes</taxon>
        <taxon>Paraglomerales</taxon>
        <taxon>Paraglomeraceae</taxon>
        <taxon>Paraglomus</taxon>
    </lineage>
</organism>
<proteinExistence type="predicted"/>
<keyword evidence="2" id="KW-0732">Signal</keyword>
<feature type="signal peptide" evidence="2">
    <location>
        <begin position="1"/>
        <end position="19"/>
    </location>
</feature>
<dbReference type="OrthoDB" id="5135119at2759"/>
<dbReference type="InterPro" id="IPR007312">
    <property type="entry name" value="Phosphoesterase"/>
</dbReference>
<evidence type="ECO:0000256" key="1">
    <source>
        <dbReference type="ARBA" id="ARBA00022801"/>
    </source>
</evidence>
<dbReference type="AlphaFoldDB" id="A0A9N9F7Y9"/>
<dbReference type="EMBL" id="CAJVPI010000295">
    <property type="protein sequence ID" value="CAG8515000.1"/>
    <property type="molecule type" value="Genomic_DNA"/>
</dbReference>
<accession>A0A9N9F7Y9</accession>
<evidence type="ECO:0000313" key="3">
    <source>
        <dbReference type="EMBL" id="CAG8515000.1"/>
    </source>
</evidence>
<dbReference type="Proteomes" id="UP000789739">
    <property type="component" value="Unassembled WGS sequence"/>
</dbReference>
<dbReference type="Pfam" id="PF04185">
    <property type="entry name" value="Phosphoesterase"/>
    <property type="match status" value="1"/>
</dbReference>
<name>A0A9N9F7Y9_9GLOM</name>
<dbReference type="Gene3D" id="3.40.720.10">
    <property type="entry name" value="Alkaline Phosphatase, subunit A"/>
    <property type="match status" value="1"/>
</dbReference>
<dbReference type="GO" id="GO:0009395">
    <property type="term" value="P:phospholipid catabolic process"/>
    <property type="evidence" value="ECO:0007669"/>
    <property type="project" value="TreeGrafter"/>
</dbReference>
<evidence type="ECO:0000313" key="4">
    <source>
        <dbReference type="Proteomes" id="UP000789739"/>
    </source>
</evidence>
<reference evidence="3" key="1">
    <citation type="submission" date="2021-06" db="EMBL/GenBank/DDBJ databases">
        <authorList>
            <person name="Kallberg Y."/>
            <person name="Tangrot J."/>
            <person name="Rosling A."/>
        </authorList>
    </citation>
    <scope>NUCLEOTIDE SEQUENCE</scope>
    <source>
        <strain evidence="3">BR232B</strain>
    </source>
</reference>
<keyword evidence="1" id="KW-0378">Hydrolase</keyword>
<dbReference type="InterPro" id="IPR017850">
    <property type="entry name" value="Alkaline_phosphatase_core_sf"/>
</dbReference>
<keyword evidence="4" id="KW-1185">Reference proteome</keyword>
<sequence>MAILTYIIILAATLSVVNAVPGLWFDRFFMVVFENTNYTDAIANPYFKSLVEKNNSVLMSNYDGVSHPSQPNYIATIYGDIAGIADDEFYDIDGINLVDLLEAKGVSWKAGNCFTGMKTEDAAYVREHNPFISMKNINTNATRCANIVNADQFEADLASNSLPQFSYYVPDRFNDAHNTNLTYAMSWFQPWFDEKLQNVNFTNTLSLIVFDESDHDEGDTGPNHIYASLIGSSVTSGAHEDTTPYTHYSLVKTIEENWGLGTLGRNDVDAIQATTQQD</sequence>
<gene>
    <name evidence="3" type="ORF">PBRASI_LOCUS3317</name>
</gene>
<feature type="chain" id="PRO_5040204583" evidence="2">
    <location>
        <begin position="20"/>
        <end position="278"/>
    </location>
</feature>